<dbReference type="VEuPathDB" id="FungiDB:PSHT_09909"/>
<protein>
    <submittedName>
        <fullName evidence="1">Uncharacterized protein</fullName>
    </submittedName>
</protein>
<reference evidence="2" key="2">
    <citation type="journal article" date="2018" name="BMC Genomics">
        <title>Genomic insights into host adaptation between the wheat stripe rust pathogen (Puccinia striiformis f. sp. tritici) and the barley stripe rust pathogen (Puccinia striiformis f. sp. hordei).</title>
        <authorList>
            <person name="Xia C."/>
            <person name="Wang M."/>
            <person name="Yin C."/>
            <person name="Cornejo O.E."/>
            <person name="Hulbert S.H."/>
            <person name="Chen X."/>
        </authorList>
    </citation>
    <scope>NUCLEOTIDE SEQUENCE [LARGE SCALE GENOMIC DNA]</scope>
    <source>
        <strain evidence="2">93TX-2</strain>
    </source>
</reference>
<evidence type="ECO:0000313" key="2">
    <source>
        <dbReference type="Proteomes" id="UP000238274"/>
    </source>
</evidence>
<reference evidence="2" key="3">
    <citation type="journal article" date="2018" name="Mol. Plant Microbe Interact.">
        <title>Genome sequence resources for the wheat stripe rust pathogen (Puccinia striiformis f. sp. tritici) and the barley stripe rust pathogen (Puccinia striiformis f. sp. hordei).</title>
        <authorList>
            <person name="Xia C."/>
            <person name="Wang M."/>
            <person name="Yin C."/>
            <person name="Cornejo O.E."/>
            <person name="Hulbert S.H."/>
            <person name="Chen X."/>
        </authorList>
    </citation>
    <scope>NUCLEOTIDE SEQUENCE [LARGE SCALE GENOMIC DNA]</scope>
    <source>
        <strain evidence="2">93TX-2</strain>
    </source>
</reference>
<evidence type="ECO:0000313" key="1">
    <source>
        <dbReference type="EMBL" id="POW07515.1"/>
    </source>
</evidence>
<sequence>MSGMGLGNEVMFNDKGEAHQAYKFLEVDECKKHHSMQTTIKAFVFKKLIIPINWLLKTNKLRRNININLLLKLLKIWMLSC</sequence>
<dbReference type="AlphaFoldDB" id="A0A2S4VDF2"/>
<keyword evidence="2" id="KW-1185">Reference proteome</keyword>
<gene>
    <name evidence="1" type="ORF">PSHT_09909</name>
</gene>
<comment type="caution">
    <text evidence="1">The sequence shown here is derived from an EMBL/GenBank/DDBJ whole genome shotgun (WGS) entry which is preliminary data.</text>
</comment>
<accession>A0A2S4VDF2</accession>
<dbReference type="EMBL" id="PKSM01000146">
    <property type="protein sequence ID" value="POW07515.1"/>
    <property type="molecule type" value="Genomic_DNA"/>
</dbReference>
<reference evidence="1 2" key="1">
    <citation type="submission" date="2017-12" db="EMBL/GenBank/DDBJ databases">
        <title>Gene loss provides genomic basis for host adaptation in cereal stripe rust fungi.</title>
        <authorList>
            <person name="Xia C."/>
        </authorList>
    </citation>
    <scope>NUCLEOTIDE SEQUENCE [LARGE SCALE GENOMIC DNA]</scope>
    <source>
        <strain evidence="1 2">93TX-2</strain>
    </source>
</reference>
<dbReference type="VEuPathDB" id="FungiDB:PSTT_11455"/>
<dbReference type="Proteomes" id="UP000238274">
    <property type="component" value="Unassembled WGS sequence"/>
</dbReference>
<proteinExistence type="predicted"/>
<organism evidence="1 2">
    <name type="scientific">Puccinia striiformis</name>
    <dbReference type="NCBI Taxonomy" id="27350"/>
    <lineage>
        <taxon>Eukaryota</taxon>
        <taxon>Fungi</taxon>
        <taxon>Dikarya</taxon>
        <taxon>Basidiomycota</taxon>
        <taxon>Pucciniomycotina</taxon>
        <taxon>Pucciniomycetes</taxon>
        <taxon>Pucciniales</taxon>
        <taxon>Pucciniaceae</taxon>
        <taxon>Puccinia</taxon>
    </lineage>
</organism>
<name>A0A2S4VDF2_9BASI</name>